<dbReference type="KEGG" id="ipu:108255767"/>
<evidence type="ECO:0000259" key="3">
    <source>
        <dbReference type="Pfam" id="PF14643"/>
    </source>
</evidence>
<feature type="region of interest" description="Disordered" evidence="2">
    <location>
        <begin position="1078"/>
        <end position="1102"/>
    </location>
</feature>
<dbReference type="InterPro" id="IPR027914">
    <property type="entry name" value="DUF4456"/>
</dbReference>
<dbReference type="OrthoDB" id="431588at2759"/>
<evidence type="ECO:0000256" key="1">
    <source>
        <dbReference type="SAM" id="Coils"/>
    </source>
</evidence>
<feature type="domain" description="DUF4456" evidence="4">
    <location>
        <begin position="1145"/>
        <end position="1349"/>
    </location>
</feature>
<evidence type="ECO:0000313" key="5">
    <source>
        <dbReference type="Proteomes" id="UP000221080"/>
    </source>
</evidence>
<name>A0A2D0PN63_ICTPU</name>
<dbReference type="CTD" id="100499483"/>
<dbReference type="Pfam" id="PF14644">
    <property type="entry name" value="DUF4456"/>
    <property type="match status" value="1"/>
</dbReference>
<evidence type="ECO:0000313" key="6">
    <source>
        <dbReference type="RefSeq" id="XP_017307454.1"/>
    </source>
</evidence>
<feature type="compositionally biased region" description="Polar residues" evidence="2">
    <location>
        <begin position="43"/>
        <end position="61"/>
    </location>
</feature>
<dbReference type="RefSeq" id="XP_017307454.1">
    <property type="nucleotide sequence ID" value="XM_017451965.3"/>
</dbReference>
<accession>A0A2D0PN63</accession>
<feature type="coiled-coil region" evidence="1">
    <location>
        <begin position="464"/>
        <end position="509"/>
    </location>
</feature>
<feature type="domain" description="DUF4455" evidence="3">
    <location>
        <begin position="111"/>
        <end position="572"/>
    </location>
</feature>
<dbReference type="Proteomes" id="UP000221080">
    <property type="component" value="Chromosome 22"/>
</dbReference>
<feature type="region of interest" description="Disordered" evidence="2">
    <location>
        <begin position="1353"/>
        <end position="1373"/>
    </location>
</feature>
<reference evidence="5" key="1">
    <citation type="journal article" date="2016" name="Nat. Commun.">
        <title>The channel catfish genome sequence provides insights into the evolution of scale formation in teleosts.</title>
        <authorList>
            <person name="Liu Z."/>
            <person name="Liu S."/>
            <person name="Yao J."/>
            <person name="Bao L."/>
            <person name="Zhang J."/>
            <person name="Li Y."/>
            <person name="Jiang C."/>
            <person name="Sun L."/>
            <person name="Wang R."/>
            <person name="Zhang Y."/>
            <person name="Zhou T."/>
            <person name="Zeng Q."/>
            <person name="Fu Q."/>
            <person name="Gao S."/>
            <person name="Li N."/>
            <person name="Koren S."/>
            <person name="Jiang Y."/>
            <person name="Zimin A."/>
            <person name="Xu P."/>
            <person name="Phillippy A.M."/>
            <person name="Geng X."/>
            <person name="Song L."/>
            <person name="Sun F."/>
            <person name="Li C."/>
            <person name="Wang X."/>
            <person name="Chen A."/>
            <person name="Jin Y."/>
            <person name="Yuan Z."/>
            <person name="Yang Y."/>
            <person name="Tan S."/>
            <person name="Peatman E."/>
            <person name="Lu J."/>
            <person name="Qin Z."/>
            <person name="Dunham R."/>
            <person name="Li Z."/>
            <person name="Sonstegard T."/>
            <person name="Feng J."/>
            <person name="Danzmann R.G."/>
            <person name="Schroeder S."/>
            <person name="Scheffler B."/>
            <person name="Duke M.V."/>
            <person name="Ballard L."/>
            <person name="Kucuktas H."/>
            <person name="Kaltenboeck L."/>
            <person name="Liu H."/>
            <person name="Armbruster J."/>
            <person name="Xie Y."/>
            <person name="Kirby M.L."/>
            <person name="Tian Y."/>
            <person name="Flanagan M.E."/>
            <person name="Mu W."/>
            <person name="Waldbieser G.C."/>
        </authorList>
    </citation>
    <scope>NUCLEOTIDE SEQUENCE [LARGE SCALE GENOMIC DNA]</scope>
    <source>
        <strain evidence="5">SDA103</strain>
    </source>
</reference>
<dbReference type="OMA" id="FQEEQNM"/>
<proteinExistence type="predicted"/>
<dbReference type="GeneID" id="108255767"/>
<dbReference type="Pfam" id="PF14643">
    <property type="entry name" value="DUF4455"/>
    <property type="match status" value="1"/>
</dbReference>
<dbReference type="InterPro" id="IPR028089">
    <property type="entry name" value="DUF4455"/>
</dbReference>
<keyword evidence="1" id="KW-0175">Coiled coil</keyword>
<feature type="compositionally biased region" description="Basic and acidic residues" evidence="2">
    <location>
        <begin position="1356"/>
        <end position="1369"/>
    </location>
</feature>
<feature type="compositionally biased region" description="Polar residues" evidence="2">
    <location>
        <begin position="1078"/>
        <end position="1101"/>
    </location>
</feature>
<sequence length="1461" mass="168533">MGEIRVVPSGKIYRQMFDAQAHLSLSLHERRRQRAAHAGCLSGDNTDTGSHQHPLRSQTEQCSEDTMRNQLFSGTKPALSVDQDDQEETTGLPDRVVSEKSGSDIIERLMEKKQREHMEAVTQLQRDLIELSAGYETLLKETGEDFLLKLSEYDEEVERLMHGDDLEALSFQDLHKIWTSVSHEFAMRRNCIQELDELLVKYEIERAAMIAAVLRKYTMTLEKISYVMPGDVHRLINNEAMMMNQALLANRRALAKLRLNLMEKDLQKEVLYHMRWETKLQDWKKMKVVTAVSQFKDFMNSPEIQNPKNVQDTFSTMRTKQKVYSEQRLKILEQVRNMTPPNCSKSSTAEWYSSLSSVNEQIDRMHTETLTKLHEYYENTWQDCSLEVERFKNELSTCGLTSDEIQEIVNCEMVPLIGKCQTQEEERLAAMEKAREGLAKTAAFLSKSLFEFARGAANVWEMHSAGLQRKEQQLQNYLEEVRKNYEEKNQKKEARLDVMMDKLRQESTEEALQAALEQILKFLEEIKEGYVNFYKEGVDTVERYPVMVLEEIHAYSVAVSQYFSVKEIYSQDPEELQILYPSLTLRASRIKKSPPSVNLSPNAFQNVTPQAHTPDLSHAEENIDYFSQELRDSQSETFTTAKGNVYSCPVIQCDDAEEHLKVMEVEAVLYPESLIVELQRDVREKFFNHLEERSQEVLNHTVVIMDAKKEKLKSELDLRLHLHQPRAKRIEMDIHNVRAAELILHEDRVDRHCKGILQALADLRTDFDNLQETRRKLNEGFRAKIHSKEDTLYTATKSYTLVKLSASVQSSLAEHMNGIQELQRQFRQNVEIKFEGLREANAQLMKHFKLFVEGGNFTPKEIEKYRKHLEKVAKRIDSADEALMLDMKGTESKYLDQAKEVISKFEEKLQFLKVDLMFLEKIQSVLTNTQVQIKAEAMKSNTHKKMISTVMSKLKDKLEAYTQCCPDNGVTSGDISGLTSTLIEELRKRSQYLDCYLDPSMAVPLPDAPLQGAFAVAARPRSRKQEQVGSPAADPLLQPSCMGGAFMEDKAVEVVRGLLRISKSQTCQDASVGLKEASSATVTAPARTSSPPESVNSQSVRRLTKPTRFDKKFQVFGPKPDEQQEILTFKGLITNILWEANDLLLQAAEDFYKKKERRSVSRPQYIQESFELCAEDLNKRLLVYQSQSHEYHRGCVQEFCKQLKTIEEIVCEIPEALLTKLRDQHLEDLSRSLTLVRQQFERTWQQSEEKKREHRGKLCVRLNHPACEEELNRLVAAEDDRQEEQRKATENNRLELQACIKKNADAFVTALATLTEHLLFQLDNIVTTDEIQGGSVEPKRENITTLVRRTQAGTLQEERKERPLSEKGSRAWPGVSYFGTTDGSSVKQQKRETATITTAKTTRAQLKVMEVRNALHQSYEQKIMEELESLEISRQEQEAELFHWKEHWRNELKILSTLKSE</sequence>
<dbReference type="PANTHER" id="PTHR21444:SF14">
    <property type="entry name" value="COILED-COIL DOMAIN-CONTAINING PROTEIN 180"/>
    <property type="match status" value="1"/>
</dbReference>
<reference evidence="6" key="2">
    <citation type="submission" date="2025-08" db="UniProtKB">
        <authorList>
            <consortium name="RefSeq"/>
        </authorList>
    </citation>
    <scope>IDENTIFICATION</scope>
    <source>
        <tissue evidence="6">Blood</tissue>
    </source>
</reference>
<feature type="coiled-coil region" evidence="1">
    <location>
        <begin position="862"/>
        <end position="922"/>
    </location>
</feature>
<feature type="region of interest" description="Disordered" evidence="2">
    <location>
        <begin position="36"/>
        <end position="62"/>
    </location>
</feature>
<evidence type="ECO:0000256" key="2">
    <source>
        <dbReference type="SAM" id="MobiDB-lite"/>
    </source>
</evidence>
<gene>
    <name evidence="6" type="primary">ccdc180</name>
</gene>
<dbReference type="PANTHER" id="PTHR21444">
    <property type="entry name" value="COILED-COIL DOMAIN-CONTAINING PROTEIN 180"/>
    <property type="match status" value="1"/>
</dbReference>
<feature type="region of interest" description="Disordered" evidence="2">
    <location>
        <begin position="74"/>
        <end position="93"/>
    </location>
</feature>
<protein>
    <submittedName>
        <fullName evidence="6">Coiled-coil domain-containing protein 180 isoform X1</fullName>
    </submittedName>
</protein>
<organism evidence="5 6">
    <name type="scientific">Ictalurus punctatus</name>
    <name type="common">Channel catfish</name>
    <name type="synonym">Silurus punctatus</name>
    <dbReference type="NCBI Taxonomy" id="7998"/>
    <lineage>
        <taxon>Eukaryota</taxon>
        <taxon>Metazoa</taxon>
        <taxon>Chordata</taxon>
        <taxon>Craniata</taxon>
        <taxon>Vertebrata</taxon>
        <taxon>Euteleostomi</taxon>
        <taxon>Actinopterygii</taxon>
        <taxon>Neopterygii</taxon>
        <taxon>Teleostei</taxon>
        <taxon>Ostariophysi</taxon>
        <taxon>Siluriformes</taxon>
        <taxon>Ictaluridae</taxon>
        <taxon>Ictalurus</taxon>
    </lineage>
</organism>
<dbReference type="STRING" id="7998.ENSIPUP00000027418"/>
<keyword evidence="5" id="KW-1185">Reference proteome</keyword>
<evidence type="ECO:0000259" key="4">
    <source>
        <dbReference type="Pfam" id="PF14644"/>
    </source>
</evidence>